<accession>A0A373A5Q8</accession>
<reference evidence="1 2" key="1">
    <citation type="submission" date="2018-08" db="EMBL/GenBank/DDBJ databases">
        <title>Diversity &amp; Physiological Properties of Lignin-Decomposing Actinobacteria from Soil.</title>
        <authorList>
            <person name="Roh S.G."/>
            <person name="Kim S.B."/>
        </authorList>
    </citation>
    <scope>NUCLEOTIDE SEQUENCE [LARGE SCALE GENOMIC DNA]</scope>
    <source>
        <strain evidence="1 2">MMS17-GH009</strain>
    </source>
</reference>
<evidence type="ECO:0000313" key="1">
    <source>
        <dbReference type="EMBL" id="RGD62890.1"/>
    </source>
</evidence>
<proteinExistence type="predicted"/>
<sequence>MAERGVAAETADGFGRAYRYVGPPELWPGDGGGTGTGRGQPVRTAGEFAAWAEERAERTAAELAEPFTFVVGLGGTLRLAPRRSEHVDCASGELVLSAGEIGFRRSRDGWEVETVGNHSTGYCPDTTSWPAVTAALTLVGLPHPGAFTHAAVFRRCPRCGNCNLVREEHYACAFCDADLPEHWNVDEVALP</sequence>
<dbReference type="AlphaFoldDB" id="A0A373A5Q8"/>
<comment type="caution">
    <text evidence="1">The sequence shown here is derived from an EMBL/GenBank/DDBJ whole genome shotgun (WGS) entry which is preliminary data.</text>
</comment>
<organism evidence="1 2">
    <name type="scientific">Kitasatospora xanthocidica</name>
    <dbReference type="NCBI Taxonomy" id="83382"/>
    <lineage>
        <taxon>Bacteria</taxon>
        <taxon>Bacillati</taxon>
        <taxon>Actinomycetota</taxon>
        <taxon>Actinomycetes</taxon>
        <taxon>Kitasatosporales</taxon>
        <taxon>Streptomycetaceae</taxon>
        <taxon>Kitasatospora</taxon>
    </lineage>
</organism>
<evidence type="ECO:0000313" key="2">
    <source>
        <dbReference type="Proteomes" id="UP000263377"/>
    </source>
</evidence>
<keyword evidence="2" id="KW-1185">Reference proteome</keyword>
<dbReference type="Proteomes" id="UP000263377">
    <property type="component" value="Unassembled WGS sequence"/>
</dbReference>
<protein>
    <submittedName>
        <fullName evidence="1">Uncharacterized protein</fullName>
    </submittedName>
</protein>
<name>A0A373A5Q8_9ACTN</name>
<gene>
    <name evidence="1" type="ORF">DR950_14680</name>
</gene>
<dbReference type="EMBL" id="QVIG01000001">
    <property type="protein sequence ID" value="RGD62890.1"/>
    <property type="molecule type" value="Genomic_DNA"/>
</dbReference>